<gene>
    <name evidence="2" type="ORF">J4035_05800</name>
</gene>
<feature type="transmembrane region" description="Helical" evidence="1">
    <location>
        <begin position="84"/>
        <end position="104"/>
    </location>
</feature>
<dbReference type="EMBL" id="JAGFBM010000001">
    <property type="protein sequence ID" value="MBO3084145.1"/>
    <property type="molecule type" value="Genomic_DNA"/>
</dbReference>
<dbReference type="Pfam" id="PF19700">
    <property type="entry name" value="DUF6198"/>
    <property type="match status" value="1"/>
</dbReference>
<feature type="transmembrane region" description="Helical" evidence="1">
    <location>
        <begin position="110"/>
        <end position="132"/>
    </location>
</feature>
<dbReference type="Proteomes" id="UP000678317">
    <property type="component" value="Unassembled WGS sequence"/>
</dbReference>
<keyword evidence="3" id="KW-1185">Reference proteome</keyword>
<evidence type="ECO:0000256" key="1">
    <source>
        <dbReference type="SAM" id="Phobius"/>
    </source>
</evidence>
<dbReference type="InterPro" id="IPR038750">
    <property type="entry name" value="YczE/YyaS-like"/>
</dbReference>
<feature type="transmembrane region" description="Helical" evidence="1">
    <location>
        <begin position="12"/>
        <end position="35"/>
    </location>
</feature>
<feature type="transmembrane region" description="Helical" evidence="1">
    <location>
        <begin position="55"/>
        <end position="75"/>
    </location>
</feature>
<dbReference type="PANTHER" id="PTHR40078:SF1">
    <property type="entry name" value="INTEGRAL MEMBRANE PROTEIN"/>
    <property type="match status" value="1"/>
</dbReference>
<keyword evidence="1" id="KW-0812">Transmembrane</keyword>
<protein>
    <recommendedName>
        <fullName evidence="4">Membrane protein YczE</fullName>
    </recommendedName>
</protein>
<reference evidence="2 3" key="1">
    <citation type="submission" date="2021-03" db="EMBL/GenBank/DDBJ databases">
        <title>novel species in genus Cellulomonas.</title>
        <authorList>
            <person name="Zhang G."/>
        </authorList>
    </citation>
    <scope>NUCLEOTIDE SEQUENCE [LARGE SCALE GENOMIC DNA]</scope>
    <source>
        <strain evidence="3">zg-ZUI188</strain>
    </source>
</reference>
<evidence type="ECO:0008006" key="4">
    <source>
        <dbReference type="Google" id="ProtNLM"/>
    </source>
</evidence>
<keyword evidence="1" id="KW-1133">Transmembrane helix</keyword>
<proteinExistence type="predicted"/>
<keyword evidence="1" id="KW-0472">Membrane</keyword>
<organism evidence="2 3">
    <name type="scientific">Cellulomonas fengjieae</name>
    <dbReference type="NCBI Taxonomy" id="2819978"/>
    <lineage>
        <taxon>Bacteria</taxon>
        <taxon>Bacillati</taxon>
        <taxon>Actinomycetota</taxon>
        <taxon>Actinomycetes</taxon>
        <taxon>Micrococcales</taxon>
        <taxon>Cellulomonadaceae</taxon>
        <taxon>Cellulomonas</taxon>
    </lineage>
</organism>
<name>A0ABS3SEG4_9CELL</name>
<comment type="caution">
    <text evidence="2">The sequence shown here is derived from an EMBL/GenBank/DDBJ whole genome shotgun (WGS) entry which is preliminary data.</text>
</comment>
<evidence type="ECO:0000313" key="2">
    <source>
        <dbReference type="EMBL" id="MBO3084145.1"/>
    </source>
</evidence>
<dbReference type="PANTHER" id="PTHR40078">
    <property type="entry name" value="INTEGRAL MEMBRANE PROTEIN-RELATED"/>
    <property type="match status" value="1"/>
</dbReference>
<accession>A0ABS3SEG4</accession>
<sequence>MRTSTRPGRPGVRAAVQLLAGLVLYAASIAMLVDAGLGSMPWDVLTQGVVRRTDLSFGVVTLLVSLVVLACWIPLRQRPGIGTVANVVVISALVDPFLALLAALPDAMGVRITLVVAGIVLNGLATGLYVGARLGPGPRDGLMTGLVHRTGRSVRLVRTTIEVTVVSVGWLLGGTVGLATLAYALAIGPLVHLFLTWLTVPAEVVEPVAV</sequence>
<evidence type="ECO:0000313" key="3">
    <source>
        <dbReference type="Proteomes" id="UP000678317"/>
    </source>
</evidence>